<dbReference type="Pfam" id="PF00593">
    <property type="entry name" value="TonB_dep_Rec_b-barrel"/>
    <property type="match status" value="1"/>
</dbReference>
<dbReference type="InterPro" id="IPR039426">
    <property type="entry name" value="TonB-dep_rcpt-like"/>
</dbReference>
<feature type="short sequence motif" description="TonB C-terminal box" evidence="12">
    <location>
        <begin position="913"/>
        <end position="930"/>
    </location>
</feature>
<keyword evidence="16" id="KW-1185">Reference proteome</keyword>
<accession>A0ABV8SU64</accession>
<dbReference type="InterPro" id="IPR011662">
    <property type="entry name" value="Secretin/TonB_short_N"/>
</dbReference>
<dbReference type="PANTHER" id="PTHR32552:SF74">
    <property type="entry name" value="HYDROXAMATE SIDEROPHORE RECEPTOR FHUE"/>
    <property type="match status" value="1"/>
</dbReference>
<protein>
    <submittedName>
        <fullName evidence="15">TonB-dependent siderophore receptor</fullName>
    </submittedName>
</protein>
<keyword evidence="7" id="KW-0408">Iron</keyword>
<dbReference type="Gene3D" id="3.55.50.30">
    <property type="match status" value="1"/>
</dbReference>
<dbReference type="InterPro" id="IPR037066">
    <property type="entry name" value="Plug_dom_sf"/>
</dbReference>
<proteinExistence type="inferred from homology"/>
<comment type="subcellular location">
    <subcellularLocation>
        <location evidence="1 11">Cell outer membrane</location>
        <topology evidence="1 11">Multi-pass membrane protein</topology>
    </subcellularLocation>
</comment>
<dbReference type="Pfam" id="PF07660">
    <property type="entry name" value="STN"/>
    <property type="match status" value="1"/>
</dbReference>
<evidence type="ECO:0000256" key="13">
    <source>
        <dbReference type="RuleBase" id="RU003357"/>
    </source>
</evidence>
<dbReference type="SMART" id="SM00965">
    <property type="entry name" value="STN"/>
    <property type="match status" value="1"/>
</dbReference>
<dbReference type="RefSeq" id="WP_380600178.1">
    <property type="nucleotide sequence ID" value="NZ_JBHSDU010000003.1"/>
</dbReference>
<evidence type="ECO:0000259" key="14">
    <source>
        <dbReference type="SMART" id="SM00965"/>
    </source>
</evidence>
<comment type="caution">
    <text evidence="15">The sequence shown here is derived from an EMBL/GenBank/DDBJ whole genome shotgun (WGS) entry which is preliminary data.</text>
</comment>
<sequence>MTAVASCVGVLPRAGLAQEQSSQSQTFHFEINPGAMSTVLTAFSEVTGVQLVYTSSLVKELKSSGLSGKYSAQDALATLLAGSGITARFTGAKTVALVRQASSDTRVLGPVRVEGAEATRVSGINGSRDVTATEDTGSFTTGAMTIGSKAPRSMKDTAQSVSVITSEQLDQQNVSDFNQALKLAPGVSFAQGDTNLETSFYSRGFEITSIQIDGGAPVNTSFVNFFPQIDLSQYDHVELLRGAAGLFNGYGDPSGTVNLVRKKPLDHEQVMLDTEWGSWNHYRSVLDASAPLAFDGKLGGRVVVTWQSNEYFYDIAEDQKTLLYGILSYDLTPSTLLTAGVSDTTQDGVPWYSGLPRYQTGEDLKLPRATALIAPWSRWDVDTTEIFGSIEQRMGENWTAKLNLTHLQQDTTRKVGFSSGTVNPVDHRGPTLVGQYKDFASDQLSAEATLSGTFTLFGQRQELTLGVNRSNQDGSGYIEYLPLISSSAAAPYQPYPGGPRYCSGSDCPPGSIGVDAPPIDVFDFNPYDPIYSQPADPLPISRDLERGQVQTLAYLNVRLTAFDRLHLETGLRWSRFEYKYAIERLCTSIPENGTPAPDNCVGRQIGDSYAPLSNVYSGEAFSWPPSVALSYDVSNDLISYLGYTDIYVDQSHALDGDLEPIGPITGENIELGLKWSPREGRVNASVAVYRIKKRGFASSEPGVDRKKRNPDGSIYRDETGAQYIVTNNGTELRYGQVDSSRFCCYIQGNDRIHVSKGLDAELTGEVLPGWQVAASYTFSQNKYEGKGYESNRGQPFTTIQPERLYKLWTTYDFRASGATGWLANFTASVGFQGQSKGYRSGTACPPGQVGDPDETGEAPCLVRLVPYEFTVEPYTVFSGRLNYRFNTQWSAALNVENLFDKTYYQSVGQIYYGNWYGPPRSFTLSLRGAF</sequence>
<keyword evidence="5 11" id="KW-0812">Transmembrane</keyword>
<comment type="similarity">
    <text evidence="11 13">Belongs to the TonB-dependent receptor family.</text>
</comment>
<dbReference type="SUPFAM" id="SSF56935">
    <property type="entry name" value="Porins"/>
    <property type="match status" value="1"/>
</dbReference>
<evidence type="ECO:0000256" key="6">
    <source>
        <dbReference type="ARBA" id="ARBA00022729"/>
    </source>
</evidence>
<evidence type="ECO:0000256" key="11">
    <source>
        <dbReference type="PROSITE-ProRule" id="PRU01360"/>
    </source>
</evidence>
<keyword evidence="9 11" id="KW-0472">Membrane</keyword>
<evidence type="ECO:0000256" key="5">
    <source>
        <dbReference type="ARBA" id="ARBA00022692"/>
    </source>
</evidence>
<keyword evidence="2 11" id="KW-0813">Transport</keyword>
<dbReference type="Gene3D" id="2.40.170.20">
    <property type="entry name" value="TonB-dependent receptor, beta-barrel domain"/>
    <property type="match status" value="1"/>
</dbReference>
<dbReference type="EMBL" id="JBHSDU010000003">
    <property type="protein sequence ID" value="MFC4311164.1"/>
    <property type="molecule type" value="Genomic_DNA"/>
</dbReference>
<keyword evidence="3 11" id="KW-1134">Transmembrane beta strand</keyword>
<reference evidence="16" key="1">
    <citation type="journal article" date="2019" name="Int. J. Syst. Evol. Microbiol.">
        <title>The Global Catalogue of Microorganisms (GCM) 10K type strain sequencing project: providing services to taxonomists for standard genome sequencing and annotation.</title>
        <authorList>
            <consortium name="The Broad Institute Genomics Platform"/>
            <consortium name="The Broad Institute Genome Sequencing Center for Infectious Disease"/>
            <person name="Wu L."/>
            <person name="Ma J."/>
        </authorList>
    </citation>
    <scope>NUCLEOTIDE SEQUENCE [LARGE SCALE GENOMIC DNA]</scope>
    <source>
        <strain evidence="16">CGMCC 1.10759</strain>
    </source>
</reference>
<dbReference type="Gene3D" id="2.170.130.10">
    <property type="entry name" value="TonB-dependent receptor, plug domain"/>
    <property type="match status" value="1"/>
</dbReference>
<evidence type="ECO:0000256" key="8">
    <source>
        <dbReference type="ARBA" id="ARBA00023077"/>
    </source>
</evidence>
<evidence type="ECO:0000256" key="12">
    <source>
        <dbReference type="PROSITE-ProRule" id="PRU10144"/>
    </source>
</evidence>
<keyword evidence="15" id="KW-0675">Receptor</keyword>
<organism evidence="15 16">
    <name type="scientific">Steroidobacter flavus</name>
    <dbReference type="NCBI Taxonomy" id="1842136"/>
    <lineage>
        <taxon>Bacteria</taxon>
        <taxon>Pseudomonadati</taxon>
        <taxon>Pseudomonadota</taxon>
        <taxon>Gammaproteobacteria</taxon>
        <taxon>Steroidobacterales</taxon>
        <taxon>Steroidobacteraceae</taxon>
        <taxon>Steroidobacter</taxon>
    </lineage>
</organism>
<evidence type="ECO:0000256" key="3">
    <source>
        <dbReference type="ARBA" id="ARBA00022452"/>
    </source>
</evidence>
<evidence type="ECO:0000313" key="16">
    <source>
        <dbReference type="Proteomes" id="UP001595904"/>
    </source>
</evidence>
<dbReference type="PANTHER" id="PTHR32552">
    <property type="entry name" value="FERRICHROME IRON RECEPTOR-RELATED"/>
    <property type="match status" value="1"/>
</dbReference>
<evidence type="ECO:0000256" key="9">
    <source>
        <dbReference type="ARBA" id="ARBA00023136"/>
    </source>
</evidence>
<dbReference type="InterPro" id="IPR012910">
    <property type="entry name" value="Plug_dom"/>
</dbReference>
<keyword evidence="10 11" id="KW-0998">Cell outer membrane</keyword>
<dbReference type="CDD" id="cd01347">
    <property type="entry name" value="ligand_gated_channel"/>
    <property type="match status" value="1"/>
</dbReference>
<name>A0ABV8SU64_9GAMM</name>
<dbReference type="PROSITE" id="PS01156">
    <property type="entry name" value="TONB_DEPENDENT_REC_2"/>
    <property type="match status" value="1"/>
</dbReference>
<evidence type="ECO:0000256" key="10">
    <source>
        <dbReference type="ARBA" id="ARBA00023237"/>
    </source>
</evidence>
<dbReference type="PROSITE" id="PS52016">
    <property type="entry name" value="TONB_DEPENDENT_REC_3"/>
    <property type="match status" value="1"/>
</dbReference>
<keyword evidence="8 13" id="KW-0798">TonB box</keyword>
<evidence type="ECO:0000313" key="15">
    <source>
        <dbReference type="EMBL" id="MFC4311164.1"/>
    </source>
</evidence>
<keyword evidence="4" id="KW-0410">Iron transport</keyword>
<evidence type="ECO:0000256" key="1">
    <source>
        <dbReference type="ARBA" id="ARBA00004571"/>
    </source>
</evidence>
<keyword evidence="6" id="KW-0732">Signal</keyword>
<feature type="domain" description="Secretin/TonB short N-terminal" evidence="14">
    <location>
        <begin position="49"/>
        <end position="100"/>
    </location>
</feature>
<dbReference type="InterPro" id="IPR010917">
    <property type="entry name" value="TonB_rcpt_CS"/>
</dbReference>
<dbReference type="InterPro" id="IPR000531">
    <property type="entry name" value="Beta-barrel_TonB"/>
</dbReference>
<dbReference type="InterPro" id="IPR036942">
    <property type="entry name" value="Beta-barrel_TonB_sf"/>
</dbReference>
<evidence type="ECO:0000256" key="7">
    <source>
        <dbReference type="ARBA" id="ARBA00023004"/>
    </source>
</evidence>
<keyword evidence="4" id="KW-0406">Ion transport</keyword>
<dbReference type="Proteomes" id="UP001595904">
    <property type="component" value="Unassembled WGS sequence"/>
</dbReference>
<evidence type="ECO:0000256" key="4">
    <source>
        <dbReference type="ARBA" id="ARBA00022496"/>
    </source>
</evidence>
<evidence type="ECO:0000256" key="2">
    <source>
        <dbReference type="ARBA" id="ARBA00022448"/>
    </source>
</evidence>
<gene>
    <name evidence="15" type="ORF">ACFPN2_18850</name>
</gene>
<dbReference type="Pfam" id="PF07715">
    <property type="entry name" value="Plug"/>
    <property type="match status" value="1"/>
</dbReference>